<evidence type="ECO:0000313" key="3">
    <source>
        <dbReference type="Proteomes" id="UP001222932"/>
    </source>
</evidence>
<proteinExistence type="predicted"/>
<evidence type="ECO:0000313" key="2">
    <source>
        <dbReference type="EMBL" id="GMK59670.1"/>
    </source>
</evidence>
<protein>
    <submittedName>
        <fullName evidence="2">Uncharacterized protein</fullName>
    </submittedName>
</protein>
<feature type="chain" id="PRO_5042247673" evidence="1">
    <location>
        <begin position="20"/>
        <end position="194"/>
    </location>
</feature>
<keyword evidence="1" id="KW-0732">Signal</keyword>
<keyword evidence="3" id="KW-1185">Reference proteome</keyword>
<sequence length="194" mass="20817">MQLTSILTLLLVGPAATSASQPLYTFANLNLTYYYDHSNFPYHPACDAAAGGPGWAVPTNEGTTACGQSVKDLNTNAVVAMNVSWLNLDGYAARLENLCGREVQIWKDGKQVKIKGGPFFLWEGCQACATLPRIDVSLNAYVAATGDKECHRGTMGSYDVYVMDNFVRRASSDRIGLSAPALVFGLVLAALASR</sequence>
<feature type="signal peptide" evidence="1">
    <location>
        <begin position="1"/>
        <end position="19"/>
    </location>
</feature>
<dbReference type="AlphaFoldDB" id="A0AAD3TZD0"/>
<comment type="caution">
    <text evidence="2">The sequence shown here is derived from an EMBL/GenBank/DDBJ whole genome shotgun (WGS) entry which is preliminary data.</text>
</comment>
<accession>A0AAD3TZD0</accession>
<organism evidence="2 3">
    <name type="scientific">Cutaneotrichosporon spelunceum</name>
    <dbReference type="NCBI Taxonomy" id="1672016"/>
    <lineage>
        <taxon>Eukaryota</taxon>
        <taxon>Fungi</taxon>
        <taxon>Dikarya</taxon>
        <taxon>Basidiomycota</taxon>
        <taxon>Agaricomycotina</taxon>
        <taxon>Tremellomycetes</taxon>
        <taxon>Trichosporonales</taxon>
        <taxon>Trichosporonaceae</taxon>
        <taxon>Cutaneotrichosporon</taxon>
    </lineage>
</organism>
<dbReference type="EMBL" id="BTCM01000008">
    <property type="protein sequence ID" value="GMK59670.1"/>
    <property type="molecule type" value="Genomic_DNA"/>
</dbReference>
<reference evidence="2" key="2">
    <citation type="submission" date="2023-06" db="EMBL/GenBank/DDBJ databases">
        <authorList>
            <person name="Kobayashi Y."/>
            <person name="Kayamori A."/>
            <person name="Aoki K."/>
            <person name="Shiwa Y."/>
            <person name="Fujita N."/>
            <person name="Sugita T."/>
            <person name="Iwasaki W."/>
            <person name="Tanaka N."/>
            <person name="Takashima M."/>
        </authorList>
    </citation>
    <scope>NUCLEOTIDE SEQUENCE</scope>
    <source>
        <strain evidence="2">HIS016</strain>
    </source>
</reference>
<gene>
    <name evidence="2" type="ORF">CspeluHIS016_0802760</name>
</gene>
<evidence type="ECO:0000256" key="1">
    <source>
        <dbReference type="SAM" id="SignalP"/>
    </source>
</evidence>
<reference evidence="2" key="1">
    <citation type="journal article" date="2023" name="BMC Genomics">
        <title>Chromosome-level genome assemblies of Cutaneotrichosporon spp. (Trichosporonales, Basidiomycota) reveal imbalanced evolution between nucleotide sequences and chromosome synteny.</title>
        <authorList>
            <person name="Kobayashi Y."/>
            <person name="Kayamori A."/>
            <person name="Aoki K."/>
            <person name="Shiwa Y."/>
            <person name="Matsutani M."/>
            <person name="Fujita N."/>
            <person name="Sugita T."/>
            <person name="Iwasaki W."/>
            <person name="Tanaka N."/>
            <person name="Takashima M."/>
        </authorList>
    </citation>
    <scope>NUCLEOTIDE SEQUENCE</scope>
    <source>
        <strain evidence="2">HIS016</strain>
    </source>
</reference>
<dbReference type="Proteomes" id="UP001222932">
    <property type="component" value="Unassembled WGS sequence"/>
</dbReference>
<name>A0AAD3TZD0_9TREE</name>